<feature type="region of interest" description="Disordered" evidence="2">
    <location>
        <begin position="147"/>
        <end position="197"/>
    </location>
</feature>
<organism evidence="4 5">
    <name type="scientific">Streptomyces prasinosporus</name>
    <dbReference type="NCBI Taxonomy" id="68256"/>
    <lineage>
        <taxon>Bacteria</taxon>
        <taxon>Bacillati</taxon>
        <taxon>Actinomycetota</taxon>
        <taxon>Actinomycetes</taxon>
        <taxon>Kitasatosporales</taxon>
        <taxon>Streptomycetaceae</taxon>
        <taxon>Streptomyces</taxon>
        <taxon>Streptomyces albogriseolus group</taxon>
    </lineage>
</organism>
<dbReference type="Gene3D" id="3.40.50.10680">
    <property type="entry name" value="CofD-like domains"/>
    <property type="match status" value="1"/>
</dbReference>
<feature type="compositionally biased region" description="Basic residues" evidence="2">
    <location>
        <begin position="451"/>
        <end position="472"/>
    </location>
</feature>
<proteinExistence type="predicted"/>
<feature type="compositionally biased region" description="Basic residues" evidence="2">
    <location>
        <begin position="154"/>
        <end position="173"/>
    </location>
</feature>
<dbReference type="EMBL" id="BAAAXF010000009">
    <property type="protein sequence ID" value="GAA3493431.1"/>
    <property type="molecule type" value="Genomic_DNA"/>
</dbReference>
<sequence>MARARAAGVPSPRSSPSAAAWGLSASLAALRRITGDLTAVVTVADDGGSSGRLRDELGVLPPGDLRKALAALCGDDDWGQTWARVIQHRFQSKGDLHEHAVGNLLIVALWEQLGDHVKALDLVGRLLGAHGRVLPMSAVPLELQALVKGPRPGAPRRHRHRPRPGHRGAHPRRGAVGAPRAERPARPCPRRSRRCSTPTGWCWDPGSWFSSVIPHLLVPELLDALVETKARRVLSLNLAPQPGETEGFSPQRHLEVLGRHAPKLALDVVLADEAAVPDRDLLTDAAKRFGAAVELAPVARPDGSPQARPGAVGRRVRPYFSDAWKDRPMAMTAAVKDEISRLPVTRTCCRKAEVSAILRFAGGLHLVSGRIVIEAELDTAMAARRLKRDILEIFGHSSELIVMAPGGLRRGSRYVVRVVAGGDQLARQTGLVDGRGRPDPRPAPAGGLGGHLRRRGRLAGRVPRARLPHRARAAPPPSR</sequence>
<dbReference type="InterPro" id="IPR003802">
    <property type="entry name" value="Sporulation_regulator_WhiA"/>
</dbReference>
<dbReference type="InterPro" id="IPR027434">
    <property type="entry name" value="Homing_endonucl"/>
</dbReference>
<dbReference type="Proteomes" id="UP001501455">
    <property type="component" value="Unassembled WGS sequence"/>
</dbReference>
<reference evidence="5" key="1">
    <citation type="journal article" date="2019" name="Int. J. Syst. Evol. Microbiol.">
        <title>The Global Catalogue of Microorganisms (GCM) 10K type strain sequencing project: providing services to taxonomists for standard genome sequencing and annotation.</title>
        <authorList>
            <consortium name="The Broad Institute Genomics Platform"/>
            <consortium name="The Broad Institute Genome Sequencing Center for Infectious Disease"/>
            <person name="Wu L."/>
            <person name="Ma J."/>
        </authorList>
    </citation>
    <scope>NUCLEOTIDE SEQUENCE [LARGE SCALE GENOMIC DNA]</scope>
    <source>
        <strain evidence="5">JCM 4816</strain>
    </source>
</reference>
<keyword evidence="5" id="KW-1185">Reference proteome</keyword>
<evidence type="ECO:0000256" key="1">
    <source>
        <dbReference type="ARBA" id="ARBA00022490"/>
    </source>
</evidence>
<evidence type="ECO:0000259" key="3">
    <source>
        <dbReference type="Pfam" id="PF10298"/>
    </source>
</evidence>
<evidence type="ECO:0000313" key="5">
    <source>
        <dbReference type="Proteomes" id="UP001501455"/>
    </source>
</evidence>
<dbReference type="SUPFAM" id="SSF142338">
    <property type="entry name" value="CofD-like"/>
    <property type="match status" value="1"/>
</dbReference>
<dbReference type="InterPro" id="IPR002882">
    <property type="entry name" value="CofD"/>
</dbReference>
<gene>
    <name evidence="4" type="ORF">GCM10019016_005300</name>
</gene>
<dbReference type="PANTHER" id="PTHR30135">
    <property type="entry name" value="UNCHARACTERIZED PROTEIN YVCK-RELATED"/>
    <property type="match status" value="1"/>
</dbReference>
<dbReference type="NCBIfam" id="TIGR00647">
    <property type="entry name" value="DNA_bind_WhiA"/>
    <property type="match status" value="1"/>
</dbReference>
<protein>
    <recommendedName>
        <fullName evidence="3">Sporulation transcription regulator WhiA N-terminal domain-containing protein</fullName>
    </recommendedName>
</protein>
<dbReference type="InterPro" id="IPR010119">
    <property type="entry name" value="Gluconeogen_factor"/>
</dbReference>
<accession>A0ABP6TDZ2</accession>
<dbReference type="InterPro" id="IPR018478">
    <property type="entry name" value="Sporu_reg_WhiA_N_dom"/>
</dbReference>
<feature type="region of interest" description="Disordered" evidence="2">
    <location>
        <begin position="429"/>
        <end position="479"/>
    </location>
</feature>
<evidence type="ECO:0000313" key="4">
    <source>
        <dbReference type="EMBL" id="GAA3493431.1"/>
    </source>
</evidence>
<dbReference type="InterPro" id="IPR038136">
    <property type="entry name" value="CofD-like_dom_sf"/>
</dbReference>
<dbReference type="Pfam" id="PF10298">
    <property type="entry name" value="WhiA_N"/>
    <property type="match status" value="1"/>
</dbReference>
<evidence type="ECO:0000256" key="2">
    <source>
        <dbReference type="SAM" id="MobiDB-lite"/>
    </source>
</evidence>
<comment type="caution">
    <text evidence="4">The sequence shown here is derived from an EMBL/GenBank/DDBJ whole genome shotgun (WGS) entry which is preliminary data.</text>
</comment>
<dbReference type="PANTHER" id="PTHR30135:SF3">
    <property type="entry name" value="GLUCONEOGENESIS FACTOR-RELATED"/>
    <property type="match status" value="1"/>
</dbReference>
<name>A0ABP6TDZ2_9ACTN</name>
<dbReference type="Pfam" id="PF01933">
    <property type="entry name" value="CofD"/>
    <property type="match status" value="2"/>
</dbReference>
<keyword evidence="1" id="KW-0963">Cytoplasm</keyword>
<feature type="domain" description="Sporulation transcription regulator WhiA N-terminal" evidence="3">
    <location>
        <begin position="347"/>
        <end position="432"/>
    </location>
</feature>
<dbReference type="Gene3D" id="3.10.28.10">
    <property type="entry name" value="Homing endonucleases"/>
    <property type="match status" value="1"/>
</dbReference>